<dbReference type="InterPro" id="IPR041674">
    <property type="entry name" value="TetR_C_22"/>
</dbReference>
<evidence type="ECO:0000259" key="5">
    <source>
        <dbReference type="PROSITE" id="PS50977"/>
    </source>
</evidence>
<evidence type="ECO:0000256" key="2">
    <source>
        <dbReference type="ARBA" id="ARBA00023125"/>
    </source>
</evidence>
<protein>
    <submittedName>
        <fullName evidence="6">TetR family transcriptional regulator</fullName>
    </submittedName>
</protein>
<dbReference type="InterPro" id="IPR050109">
    <property type="entry name" value="HTH-type_TetR-like_transc_reg"/>
</dbReference>
<keyword evidence="7" id="KW-1185">Reference proteome</keyword>
<dbReference type="PROSITE" id="PS50977">
    <property type="entry name" value="HTH_TETR_2"/>
    <property type="match status" value="1"/>
</dbReference>
<dbReference type="AlphaFoldDB" id="A0A918E2X0"/>
<dbReference type="PRINTS" id="PR00455">
    <property type="entry name" value="HTHTETR"/>
</dbReference>
<accession>A0A918E2X0</accession>
<dbReference type="EMBL" id="BMMS01000086">
    <property type="protein sequence ID" value="GGP01168.1"/>
    <property type="molecule type" value="Genomic_DNA"/>
</dbReference>
<keyword evidence="3" id="KW-0804">Transcription</keyword>
<dbReference type="GO" id="GO:0000976">
    <property type="term" value="F:transcription cis-regulatory region binding"/>
    <property type="evidence" value="ECO:0007669"/>
    <property type="project" value="TreeGrafter"/>
</dbReference>
<dbReference type="RefSeq" id="WP_189135983.1">
    <property type="nucleotide sequence ID" value="NZ_BMMS01000086.1"/>
</dbReference>
<evidence type="ECO:0000256" key="1">
    <source>
        <dbReference type="ARBA" id="ARBA00023015"/>
    </source>
</evidence>
<dbReference type="PANTHER" id="PTHR30055:SF234">
    <property type="entry name" value="HTH-TYPE TRANSCRIPTIONAL REGULATOR BETI"/>
    <property type="match status" value="1"/>
</dbReference>
<dbReference type="Pfam" id="PF17928">
    <property type="entry name" value="TetR_C_22"/>
    <property type="match status" value="1"/>
</dbReference>
<organism evidence="6 7">
    <name type="scientific">Wenjunlia tyrosinilytica</name>
    <dbReference type="NCBI Taxonomy" id="1544741"/>
    <lineage>
        <taxon>Bacteria</taxon>
        <taxon>Bacillati</taxon>
        <taxon>Actinomycetota</taxon>
        <taxon>Actinomycetes</taxon>
        <taxon>Kitasatosporales</taxon>
        <taxon>Streptomycetaceae</taxon>
        <taxon>Wenjunlia</taxon>
    </lineage>
</organism>
<reference evidence="6" key="1">
    <citation type="journal article" date="2014" name="Int. J. Syst. Evol. Microbiol.">
        <title>Complete genome sequence of Corynebacterium casei LMG S-19264T (=DSM 44701T), isolated from a smear-ripened cheese.</title>
        <authorList>
            <consortium name="US DOE Joint Genome Institute (JGI-PGF)"/>
            <person name="Walter F."/>
            <person name="Albersmeier A."/>
            <person name="Kalinowski J."/>
            <person name="Ruckert C."/>
        </authorList>
    </citation>
    <scope>NUCLEOTIDE SEQUENCE</scope>
    <source>
        <strain evidence="6">CGMCC 4.7201</strain>
    </source>
</reference>
<dbReference type="InterPro" id="IPR001647">
    <property type="entry name" value="HTH_TetR"/>
</dbReference>
<evidence type="ECO:0000313" key="6">
    <source>
        <dbReference type="EMBL" id="GGP01168.1"/>
    </source>
</evidence>
<evidence type="ECO:0000313" key="7">
    <source>
        <dbReference type="Proteomes" id="UP000641932"/>
    </source>
</evidence>
<feature type="DNA-binding region" description="H-T-H motif" evidence="4">
    <location>
        <begin position="37"/>
        <end position="56"/>
    </location>
</feature>
<comment type="caution">
    <text evidence="6">The sequence shown here is derived from an EMBL/GenBank/DDBJ whole genome shotgun (WGS) entry which is preliminary data.</text>
</comment>
<gene>
    <name evidence="6" type="ORF">GCM10012280_71490</name>
</gene>
<dbReference type="InterPro" id="IPR009057">
    <property type="entry name" value="Homeodomain-like_sf"/>
</dbReference>
<dbReference type="Pfam" id="PF00440">
    <property type="entry name" value="TetR_N"/>
    <property type="match status" value="1"/>
</dbReference>
<dbReference type="GO" id="GO:0003700">
    <property type="term" value="F:DNA-binding transcription factor activity"/>
    <property type="evidence" value="ECO:0007669"/>
    <property type="project" value="TreeGrafter"/>
</dbReference>
<name>A0A918E2X0_9ACTN</name>
<keyword evidence="2 4" id="KW-0238">DNA-binding</keyword>
<dbReference type="SUPFAM" id="SSF46689">
    <property type="entry name" value="Homeodomain-like"/>
    <property type="match status" value="1"/>
</dbReference>
<feature type="domain" description="HTH tetR-type" evidence="5">
    <location>
        <begin position="14"/>
        <end position="74"/>
    </location>
</feature>
<sequence length="209" mass="23596">MTEQVHKPQQQRSREKVTRILEATATLLETTSYEELGTKLIAAEAGVSVGVLYRYFADKEAIVASLVHRWFQMDVQIAERITEEPLPQRSQELLEKLLNAYADRFRMEPGYRRVWYHGPRIAALRADGRQTDQAIAERVHKALVRGYAMPDTESFRRRARLAVEVGGNLLDLAFRESAEGDPEILADAALMMDRYLFAPSTDSGSPGTG</sequence>
<keyword evidence="1" id="KW-0805">Transcription regulation</keyword>
<dbReference type="Gene3D" id="1.10.357.10">
    <property type="entry name" value="Tetracycline Repressor, domain 2"/>
    <property type="match status" value="1"/>
</dbReference>
<evidence type="ECO:0000256" key="3">
    <source>
        <dbReference type="ARBA" id="ARBA00023163"/>
    </source>
</evidence>
<reference evidence="6" key="2">
    <citation type="submission" date="2020-09" db="EMBL/GenBank/DDBJ databases">
        <authorList>
            <person name="Sun Q."/>
            <person name="Zhou Y."/>
        </authorList>
    </citation>
    <scope>NUCLEOTIDE SEQUENCE</scope>
    <source>
        <strain evidence="6">CGMCC 4.7201</strain>
    </source>
</reference>
<proteinExistence type="predicted"/>
<dbReference type="PANTHER" id="PTHR30055">
    <property type="entry name" value="HTH-TYPE TRANSCRIPTIONAL REGULATOR RUTR"/>
    <property type="match status" value="1"/>
</dbReference>
<dbReference type="Proteomes" id="UP000641932">
    <property type="component" value="Unassembled WGS sequence"/>
</dbReference>
<evidence type="ECO:0000256" key="4">
    <source>
        <dbReference type="PROSITE-ProRule" id="PRU00335"/>
    </source>
</evidence>